<dbReference type="PROSITE" id="PS50994">
    <property type="entry name" value="INTEGRASE"/>
    <property type="match status" value="1"/>
</dbReference>
<dbReference type="InterPro" id="IPR012337">
    <property type="entry name" value="RNaseH-like_sf"/>
</dbReference>
<dbReference type="Proteomes" id="UP000574104">
    <property type="component" value="Unassembled WGS sequence"/>
</dbReference>
<feature type="domain" description="Integrase catalytic" evidence="2">
    <location>
        <begin position="158"/>
        <end position="320"/>
    </location>
</feature>
<organism evidence="3 5">
    <name type="scientific">Listeria booriae</name>
    <dbReference type="NCBI Taxonomy" id="1552123"/>
    <lineage>
        <taxon>Bacteria</taxon>
        <taxon>Bacillati</taxon>
        <taxon>Bacillota</taxon>
        <taxon>Bacilli</taxon>
        <taxon>Bacillales</taxon>
        <taxon>Listeriaceae</taxon>
        <taxon>Listeria</taxon>
    </lineage>
</organism>
<dbReference type="AlphaFoldDB" id="A0A841YS54"/>
<dbReference type="InterPro" id="IPR048020">
    <property type="entry name" value="Transpos_IS3"/>
</dbReference>
<comment type="caution">
    <text evidence="3">The sequence shown here is derived from an EMBL/GenBank/DDBJ whole genome shotgun (WGS) entry which is preliminary data.</text>
</comment>
<dbReference type="InterPro" id="IPR025948">
    <property type="entry name" value="HTH-like_dom"/>
</dbReference>
<evidence type="ECO:0000313" key="6">
    <source>
        <dbReference type="Proteomes" id="UP000574104"/>
    </source>
</evidence>
<dbReference type="RefSeq" id="WP_185406915.1">
    <property type="nucleotide sequence ID" value="NZ_JAARPT010000017.1"/>
</dbReference>
<dbReference type="Pfam" id="PF13276">
    <property type="entry name" value="HTH_21"/>
    <property type="match status" value="1"/>
</dbReference>
<name>A0A841YS54_9LIST</name>
<dbReference type="PANTHER" id="PTHR46889:SF5">
    <property type="entry name" value="INTEGRASE PROTEIN"/>
    <property type="match status" value="1"/>
</dbReference>
<dbReference type="PANTHER" id="PTHR46889">
    <property type="entry name" value="TRANSPOSASE INSF FOR INSERTION SEQUENCE IS3B-RELATED"/>
    <property type="match status" value="1"/>
</dbReference>
<dbReference type="Pfam" id="PF00665">
    <property type="entry name" value="rve"/>
    <property type="match status" value="1"/>
</dbReference>
<dbReference type="GO" id="GO:0015074">
    <property type="term" value="P:DNA integration"/>
    <property type="evidence" value="ECO:0007669"/>
    <property type="project" value="InterPro"/>
</dbReference>
<evidence type="ECO:0000259" key="2">
    <source>
        <dbReference type="PROSITE" id="PS50994"/>
    </source>
</evidence>
<dbReference type="SUPFAM" id="SSF53098">
    <property type="entry name" value="Ribonuclease H-like"/>
    <property type="match status" value="1"/>
</dbReference>
<accession>A0A841YS54</accession>
<dbReference type="InterPro" id="IPR001584">
    <property type="entry name" value="Integrase_cat-core"/>
</dbReference>
<dbReference type="Pfam" id="PF13333">
    <property type="entry name" value="rve_2"/>
    <property type="match status" value="1"/>
</dbReference>
<dbReference type="NCBIfam" id="NF033516">
    <property type="entry name" value="transpos_IS3"/>
    <property type="match status" value="1"/>
</dbReference>
<dbReference type="Proteomes" id="UP000544413">
    <property type="component" value="Unassembled WGS sequence"/>
</dbReference>
<dbReference type="EMBL" id="JAARPT010000017">
    <property type="protein sequence ID" value="MBC1403229.1"/>
    <property type="molecule type" value="Genomic_DNA"/>
</dbReference>
<evidence type="ECO:0000313" key="4">
    <source>
        <dbReference type="EMBL" id="MBC1617092.1"/>
    </source>
</evidence>
<dbReference type="InterPro" id="IPR050900">
    <property type="entry name" value="Transposase_IS3/IS150/IS904"/>
</dbReference>
<dbReference type="Gene3D" id="3.30.420.10">
    <property type="entry name" value="Ribonuclease H-like superfamily/Ribonuclease H"/>
    <property type="match status" value="1"/>
</dbReference>
<dbReference type="InterPro" id="IPR036397">
    <property type="entry name" value="RNaseH_sf"/>
</dbReference>
<dbReference type="GO" id="GO:0003676">
    <property type="term" value="F:nucleic acid binding"/>
    <property type="evidence" value="ECO:0007669"/>
    <property type="project" value="InterPro"/>
</dbReference>
<protein>
    <submittedName>
        <fullName evidence="3">IS3 family transposase</fullName>
    </submittedName>
</protein>
<evidence type="ECO:0000313" key="3">
    <source>
        <dbReference type="EMBL" id="MBC1403229.1"/>
    </source>
</evidence>
<sequence>MKGTCPIFRDGARYCKKATRAQLQKQSFSLGRKEALFAIVFELNQDKKYSIKSLCESLKISRSGYYKWLNKAPSNQELRAEEIAKEIQRIFQESQATFGVVRMHYALKRKRNWNVNKKAIRRIMRRLHLLPEIRKKRPNWVNTAAVYIADNIIKRNFEASGPNEKWFTDVSYIFYGNHEKAYISAIIDRYDMSIVSYIISKKNDNKLVMDTIKLAMKRNHLVTPIIHSDRGYQYTSLEYKRLTEQYGFEVSMSRPGKCLDNQPIESFWGILKTEYYYRNRFSTFEELQSGIGQYIDYYMNKRYVPKFNGLTPAEYRNRIA</sequence>
<comment type="function">
    <text evidence="1">Involved in the transposition of the insertion sequence.</text>
</comment>
<proteinExistence type="predicted"/>
<evidence type="ECO:0000313" key="5">
    <source>
        <dbReference type="Proteomes" id="UP000544413"/>
    </source>
</evidence>
<reference evidence="5 6" key="1">
    <citation type="submission" date="2020-03" db="EMBL/GenBank/DDBJ databases">
        <title>Soil Listeria distribution.</title>
        <authorList>
            <person name="Liao J."/>
            <person name="Wiedmann M."/>
        </authorList>
    </citation>
    <scope>NUCLEOTIDE SEQUENCE [LARGE SCALE GENOMIC DNA]</scope>
    <source>
        <strain evidence="4 6">FSL L7-1299</strain>
        <strain evidence="3 5">FSL L7-1658</strain>
    </source>
</reference>
<evidence type="ECO:0000256" key="1">
    <source>
        <dbReference type="ARBA" id="ARBA00002286"/>
    </source>
</evidence>
<gene>
    <name evidence="3" type="ORF">HB836_16690</name>
    <name evidence="4" type="ORF">HB904_12880</name>
</gene>
<dbReference type="EMBL" id="JAARSH010000009">
    <property type="protein sequence ID" value="MBC1617092.1"/>
    <property type="molecule type" value="Genomic_DNA"/>
</dbReference>